<dbReference type="AlphaFoldDB" id="A0A0F9IJH1"/>
<comment type="caution">
    <text evidence="2">The sequence shown here is derived from an EMBL/GenBank/DDBJ whole genome shotgun (WGS) entry which is preliminary data.</text>
</comment>
<dbReference type="EMBL" id="LAZR01019052">
    <property type="protein sequence ID" value="KKL93960.1"/>
    <property type="molecule type" value="Genomic_DNA"/>
</dbReference>
<protein>
    <submittedName>
        <fullName evidence="2">Uncharacterized protein</fullName>
    </submittedName>
</protein>
<proteinExistence type="predicted"/>
<name>A0A0F9IJH1_9ZZZZ</name>
<evidence type="ECO:0000256" key="1">
    <source>
        <dbReference type="SAM" id="MobiDB-lite"/>
    </source>
</evidence>
<feature type="compositionally biased region" description="Polar residues" evidence="1">
    <location>
        <begin position="37"/>
        <end position="61"/>
    </location>
</feature>
<organism evidence="2">
    <name type="scientific">marine sediment metagenome</name>
    <dbReference type="NCBI Taxonomy" id="412755"/>
    <lineage>
        <taxon>unclassified sequences</taxon>
        <taxon>metagenomes</taxon>
        <taxon>ecological metagenomes</taxon>
    </lineage>
</organism>
<sequence length="474" mass="50803">MILEQSEEEKKKQLEQQNAPFGEQTIGAGGGAQIQANTSTATPNASRLSPTTQSTPQNFGTIQDYFKGSQEQGERFGEQFTGRLDTAQQEQRETIGRAAETAGGNITAGTLGFNEALVSQAVSDPTQVTGDEGQFQDFLNQWNAAYRGPQSFAGSQSYGGAAKAAHAAGEKAAQLGSTGGRQQLIQDEFGVYGQGKKGLDEALLQQSSSFAGLGEKAKGFRSLQDYLGQQTQDVNTQIQEAKETTQATKEQTQEAFKGKLTEFLNDLNIRTADQEKARGVLEKSQSNLAAGDPAQIQADLTEAGVDAATVEDIVRKIVTLKQTYGIDPQSLGAYANIPNAPITPGTVASKEDYEKAQAYQKLTGQDYSGVLNPADIEQAGTGIQPEQAFKTDTLQDYLNQDLTTKSKALLSEPAPRLQEALPDMTNTHQAHRFIGKYIDAYTRQGNIPKTFEELTGPLKGILQQAAEGTSAAQA</sequence>
<accession>A0A0F9IJH1</accession>
<reference evidence="2" key="1">
    <citation type="journal article" date="2015" name="Nature">
        <title>Complex archaea that bridge the gap between prokaryotes and eukaryotes.</title>
        <authorList>
            <person name="Spang A."/>
            <person name="Saw J.H."/>
            <person name="Jorgensen S.L."/>
            <person name="Zaremba-Niedzwiedzka K."/>
            <person name="Martijn J."/>
            <person name="Lind A.E."/>
            <person name="van Eijk R."/>
            <person name="Schleper C."/>
            <person name="Guy L."/>
            <person name="Ettema T.J."/>
        </authorList>
    </citation>
    <scope>NUCLEOTIDE SEQUENCE</scope>
</reference>
<feature type="region of interest" description="Disordered" evidence="1">
    <location>
        <begin position="1"/>
        <end position="61"/>
    </location>
</feature>
<evidence type="ECO:0000313" key="2">
    <source>
        <dbReference type="EMBL" id="KKL93960.1"/>
    </source>
</evidence>
<feature type="non-terminal residue" evidence="2">
    <location>
        <position position="474"/>
    </location>
</feature>
<gene>
    <name evidence="2" type="ORF">LCGC14_1869450</name>
</gene>